<gene>
    <name evidence="5" type="ORF">Esi_0119_0097</name>
</gene>
<evidence type="ECO:0000256" key="3">
    <source>
        <dbReference type="SAM" id="Phobius"/>
    </source>
</evidence>
<dbReference type="InterPro" id="IPR050960">
    <property type="entry name" value="AB_hydrolase_4_sf"/>
</dbReference>
<keyword evidence="6" id="KW-1185">Reference proteome</keyword>
<dbReference type="InterPro" id="IPR029058">
    <property type="entry name" value="AB_hydrolase_fold"/>
</dbReference>
<dbReference type="SUPFAM" id="SSF53474">
    <property type="entry name" value="alpha/beta-Hydrolases"/>
    <property type="match status" value="1"/>
</dbReference>
<sequence length="658" mass="68671">MARFLPSGGGVGGKLSSGQQHPLLLWLDVPGYEQSGPLLLLSIAAYYLLLFACGWFVLQWFRRGRPWARARSFLAGKSKSDLGAAGVGGKREPAPPQLRYKKTAFNRRLLSEASVLRQPYVPSPWLGHRLGGHMQSFMFATWCPPGDRAMVSRLVSRQDRVESSFDGGVFRMDWFDLRETPLPADAPVVFVLPGVVGQGTNVYIRHLAAHLSTKYGYRVVTKNWRGIGLELSTRRPETWDHAALSDCRDAIKHLRRTVGEHVPVLGVGFSFGGCVLTAIAGTAPQEEHGLCGLVSISGLFDMPAMMKHIAEQYAYPYGFANTKVTVKNYRKFKVLETLTAEADVSVPGGRSSGPIRNSSFCSSDDEGMGVGPSSSSATAEEPLRPSTGPMRTRKKLRPASAASAAAAAGGAAATVAAGSCAASQAPSSASAIASPAARPSLSAAGGASGGLVDGETTQGTATAEAVASRRGDEVFHTASLLDSGHGKGREVGMPAGAGPGAGATSGLVTAKEMAAMKDPSAFHEALTLPFTGDSSVDAYFQRIGRVMGQGVSSVTVPTLCLLAKDDPLCPPHAWVGALEAAAKSDGIVVAITEHGGHCGWFDGLGAGSWLDRATGNFLSSALELSKESTAAGATADRGASPTAEASTSTRILAAAESR</sequence>
<comment type="similarity">
    <text evidence="1">Belongs to the AB hydrolase superfamily. AB hydrolase 4 family.</text>
</comment>
<evidence type="ECO:0000313" key="5">
    <source>
        <dbReference type="EMBL" id="CBJ28766.1"/>
    </source>
</evidence>
<dbReference type="AlphaFoldDB" id="D7FIE2"/>
<dbReference type="STRING" id="2880.D7FIE2"/>
<dbReference type="OrthoDB" id="247542at2759"/>
<keyword evidence="3" id="KW-1133">Transmembrane helix</keyword>
<feature type="region of interest" description="Disordered" evidence="2">
    <location>
        <begin position="439"/>
        <end position="504"/>
    </location>
</feature>
<dbReference type="eggNOG" id="KOG1838">
    <property type="taxonomic scope" value="Eukaryota"/>
</dbReference>
<feature type="transmembrane region" description="Helical" evidence="3">
    <location>
        <begin position="262"/>
        <end position="281"/>
    </location>
</feature>
<feature type="domain" description="AB hydrolase-1" evidence="4">
    <location>
        <begin position="187"/>
        <end position="313"/>
    </location>
</feature>
<name>D7FIE2_ECTSI</name>
<keyword evidence="3" id="KW-0812">Transmembrane</keyword>
<dbReference type="EMBL" id="FN649748">
    <property type="protein sequence ID" value="CBJ28766.1"/>
    <property type="molecule type" value="Genomic_DNA"/>
</dbReference>
<dbReference type="GO" id="GO:0034338">
    <property type="term" value="F:short-chain carboxylesterase activity"/>
    <property type="evidence" value="ECO:0007669"/>
    <property type="project" value="TreeGrafter"/>
</dbReference>
<organism evidence="5 6">
    <name type="scientific">Ectocarpus siliculosus</name>
    <name type="common">Brown alga</name>
    <name type="synonym">Conferva siliculosa</name>
    <dbReference type="NCBI Taxonomy" id="2880"/>
    <lineage>
        <taxon>Eukaryota</taxon>
        <taxon>Sar</taxon>
        <taxon>Stramenopiles</taxon>
        <taxon>Ochrophyta</taxon>
        <taxon>PX clade</taxon>
        <taxon>Phaeophyceae</taxon>
        <taxon>Ectocarpales</taxon>
        <taxon>Ectocarpaceae</taxon>
        <taxon>Ectocarpus</taxon>
    </lineage>
</organism>
<feature type="compositionally biased region" description="Low complexity" evidence="2">
    <location>
        <begin position="454"/>
        <end position="466"/>
    </location>
</feature>
<accession>D7FIE2</accession>
<dbReference type="InterPro" id="IPR000073">
    <property type="entry name" value="AB_hydrolase_1"/>
</dbReference>
<reference evidence="5 6" key="1">
    <citation type="journal article" date="2010" name="Nature">
        <title>The Ectocarpus genome and the independent evolution of multicellularity in brown algae.</title>
        <authorList>
            <person name="Cock J.M."/>
            <person name="Sterck L."/>
            <person name="Rouze P."/>
            <person name="Scornet D."/>
            <person name="Allen A.E."/>
            <person name="Amoutzias G."/>
            <person name="Anthouard V."/>
            <person name="Artiguenave F."/>
            <person name="Aury J.M."/>
            <person name="Badger J.H."/>
            <person name="Beszteri B."/>
            <person name="Billiau K."/>
            <person name="Bonnet E."/>
            <person name="Bothwell J.H."/>
            <person name="Bowler C."/>
            <person name="Boyen C."/>
            <person name="Brownlee C."/>
            <person name="Carrano C.J."/>
            <person name="Charrier B."/>
            <person name="Cho G.Y."/>
            <person name="Coelho S.M."/>
            <person name="Collen J."/>
            <person name="Corre E."/>
            <person name="Da Silva C."/>
            <person name="Delage L."/>
            <person name="Delaroque N."/>
            <person name="Dittami S.M."/>
            <person name="Doulbeau S."/>
            <person name="Elias M."/>
            <person name="Farnham G."/>
            <person name="Gachon C.M."/>
            <person name="Gschloessl B."/>
            <person name="Heesch S."/>
            <person name="Jabbari K."/>
            <person name="Jubin C."/>
            <person name="Kawai H."/>
            <person name="Kimura K."/>
            <person name="Kloareg B."/>
            <person name="Kupper F.C."/>
            <person name="Lang D."/>
            <person name="Le Bail A."/>
            <person name="Leblanc C."/>
            <person name="Lerouge P."/>
            <person name="Lohr M."/>
            <person name="Lopez P.J."/>
            <person name="Martens C."/>
            <person name="Maumus F."/>
            <person name="Michel G."/>
            <person name="Miranda-Saavedra D."/>
            <person name="Morales J."/>
            <person name="Moreau H."/>
            <person name="Motomura T."/>
            <person name="Nagasato C."/>
            <person name="Napoli C.A."/>
            <person name="Nelson D.R."/>
            <person name="Nyvall-Collen P."/>
            <person name="Peters A.F."/>
            <person name="Pommier C."/>
            <person name="Potin P."/>
            <person name="Poulain J."/>
            <person name="Quesneville H."/>
            <person name="Read B."/>
            <person name="Rensing S.A."/>
            <person name="Ritter A."/>
            <person name="Rousvoal S."/>
            <person name="Samanta M."/>
            <person name="Samson G."/>
            <person name="Schroeder D.C."/>
            <person name="Segurens B."/>
            <person name="Strittmatter M."/>
            <person name="Tonon T."/>
            <person name="Tregear J.W."/>
            <person name="Valentin K."/>
            <person name="von Dassow P."/>
            <person name="Yamagishi T."/>
            <person name="Van de Peer Y."/>
            <person name="Wincker P."/>
        </authorList>
    </citation>
    <scope>NUCLEOTIDE SEQUENCE [LARGE SCALE GENOMIC DNA]</scope>
    <source>
        <strain evidence="6">Ec32 / CCAP1310/4</strain>
    </source>
</reference>
<dbReference type="PANTHER" id="PTHR10794:SF63">
    <property type="entry name" value="ALPHA_BETA HYDROLASE 1, ISOFORM A"/>
    <property type="match status" value="1"/>
</dbReference>
<dbReference type="InParanoid" id="D7FIE2"/>
<dbReference type="GO" id="GO:0047372">
    <property type="term" value="F:monoacylglycerol lipase activity"/>
    <property type="evidence" value="ECO:0007669"/>
    <property type="project" value="TreeGrafter"/>
</dbReference>
<dbReference type="Proteomes" id="UP000002630">
    <property type="component" value="Linkage Group LG23"/>
</dbReference>
<proteinExistence type="inferred from homology"/>
<dbReference type="Pfam" id="PF00561">
    <property type="entry name" value="Abhydrolase_1"/>
    <property type="match status" value="1"/>
</dbReference>
<dbReference type="Gene3D" id="3.40.50.1820">
    <property type="entry name" value="alpha/beta hydrolase"/>
    <property type="match status" value="2"/>
</dbReference>
<dbReference type="EMBL" id="FN647870">
    <property type="protein sequence ID" value="CBJ28766.1"/>
    <property type="molecule type" value="Genomic_DNA"/>
</dbReference>
<evidence type="ECO:0000256" key="2">
    <source>
        <dbReference type="SAM" id="MobiDB-lite"/>
    </source>
</evidence>
<evidence type="ECO:0000256" key="1">
    <source>
        <dbReference type="ARBA" id="ARBA00010884"/>
    </source>
</evidence>
<feature type="region of interest" description="Disordered" evidence="2">
    <location>
        <begin position="630"/>
        <end position="658"/>
    </location>
</feature>
<dbReference type="PANTHER" id="PTHR10794">
    <property type="entry name" value="ABHYDROLASE DOMAIN-CONTAINING PROTEIN"/>
    <property type="match status" value="1"/>
</dbReference>
<feature type="transmembrane region" description="Helical" evidence="3">
    <location>
        <begin position="38"/>
        <end position="61"/>
    </location>
</feature>
<keyword evidence="3" id="KW-0472">Membrane</keyword>
<evidence type="ECO:0000259" key="4">
    <source>
        <dbReference type="Pfam" id="PF00561"/>
    </source>
</evidence>
<evidence type="ECO:0000313" key="6">
    <source>
        <dbReference type="Proteomes" id="UP000002630"/>
    </source>
</evidence>
<feature type="region of interest" description="Disordered" evidence="2">
    <location>
        <begin position="345"/>
        <end position="401"/>
    </location>
</feature>
<protein>
    <submittedName>
        <fullName evidence="5">Abhydrolase domain-containing protein, putative</fullName>
    </submittedName>
</protein>